<organism evidence="1 2">
    <name type="scientific">Armillaria ostoyae</name>
    <name type="common">Armillaria root rot fungus</name>
    <dbReference type="NCBI Taxonomy" id="47428"/>
    <lineage>
        <taxon>Eukaryota</taxon>
        <taxon>Fungi</taxon>
        <taxon>Dikarya</taxon>
        <taxon>Basidiomycota</taxon>
        <taxon>Agaricomycotina</taxon>
        <taxon>Agaricomycetes</taxon>
        <taxon>Agaricomycetidae</taxon>
        <taxon>Agaricales</taxon>
        <taxon>Marasmiineae</taxon>
        <taxon>Physalacriaceae</taxon>
        <taxon>Armillaria</taxon>
    </lineage>
</organism>
<dbReference type="EMBL" id="FUEG01000023">
    <property type="protein sequence ID" value="SJL14341.1"/>
    <property type="molecule type" value="Genomic_DNA"/>
</dbReference>
<gene>
    <name evidence="1" type="ORF">ARMOST_17797</name>
</gene>
<dbReference type="OrthoDB" id="2919029at2759"/>
<protein>
    <submittedName>
        <fullName evidence="1">Uncharacterized protein</fullName>
    </submittedName>
</protein>
<accession>A0A284S007</accession>
<evidence type="ECO:0000313" key="1">
    <source>
        <dbReference type="EMBL" id="SJL14341.1"/>
    </source>
</evidence>
<evidence type="ECO:0000313" key="2">
    <source>
        <dbReference type="Proteomes" id="UP000219338"/>
    </source>
</evidence>
<reference evidence="2" key="1">
    <citation type="journal article" date="2017" name="Nat. Ecol. Evol.">
        <title>Genome expansion and lineage-specific genetic innovations in the forest pathogenic fungi Armillaria.</title>
        <authorList>
            <person name="Sipos G."/>
            <person name="Prasanna A.N."/>
            <person name="Walter M.C."/>
            <person name="O'Connor E."/>
            <person name="Balint B."/>
            <person name="Krizsan K."/>
            <person name="Kiss B."/>
            <person name="Hess J."/>
            <person name="Varga T."/>
            <person name="Slot J."/>
            <person name="Riley R."/>
            <person name="Boka B."/>
            <person name="Rigling D."/>
            <person name="Barry K."/>
            <person name="Lee J."/>
            <person name="Mihaltcheva S."/>
            <person name="LaButti K."/>
            <person name="Lipzen A."/>
            <person name="Waldron R."/>
            <person name="Moloney N.M."/>
            <person name="Sperisen C."/>
            <person name="Kredics L."/>
            <person name="Vagvoelgyi C."/>
            <person name="Patrignani A."/>
            <person name="Fitzpatrick D."/>
            <person name="Nagy I."/>
            <person name="Doyle S."/>
            <person name="Anderson J.B."/>
            <person name="Grigoriev I.V."/>
            <person name="Gueldener U."/>
            <person name="Muensterkoetter M."/>
            <person name="Nagy L.G."/>
        </authorList>
    </citation>
    <scope>NUCLEOTIDE SEQUENCE [LARGE SCALE GENOMIC DNA]</scope>
    <source>
        <strain evidence="2">C18/9</strain>
    </source>
</reference>
<keyword evidence="2" id="KW-1185">Reference proteome</keyword>
<dbReference type="Proteomes" id="UP000219338">
    <property type="component" value="Unassembled WGS sequence"/>
</dbReference>
<proteinExistence type="predicted"/>
<sequence length="118" mass="13576">MADAVGVASSITAFIKDMVILINYVKDVYNAPAEISQFLKELKYLKIYLSAVDQLIVFKELMKLLGELDKKLCVTPPQWKMVKKRLLWTLTKTSVEEDLKRIVRLKTLVMSAMQVDHM</sequence>
<dbReference type="AlphaFoldDB" id="A0A284S007"/>
<name>A0A284S007_ARMOS</name>
<dbReference type="OMA" id="NGAWLKT"/>